<name>A0AAW0FPD3_9APHY</name>
<dbReference type="Proteomes" id="UP001385951">
    <property type="component" value="Unassembled WGS sequence"/>
</dbReference>
<keyword evidence="2" id="KW-1185">Reference proteome</keyword>
<dbReference type="AlphaFoldDB" id="A0AAW0FPD3"/>
<dbReference type="EMBL" id="JASBNA010000062">
    <property type="protein sequence ID" value="KAK7679201.1"/>
    <property type="molecule type" value="Genomic_DNA"/>
</dbReference>
<proteinExistence type="predicted"/>
<evidence type="ECO:0000313" key="2">
    <source>
        <dbReference type="Proteomes" id="UP001385951"/>
    </source>
</evidence>
<sequence>MCPSLSAYSDSATHILMSVLVRHPSWGFTQNIQKDERNTRVIIALSQQALTNVCSLVKGCIRHSIGGGEKAGQVRAPQNILDLTNAIITKLESSRVVTTKTKVNVVMCARFAFLRSVYISIAAPESGNFWTTVDNKLQEIRDTIGGQDHRVTEHFPGVLEEDLKKFGNGKDEVLFDEDDLNDGLVEVAALANGTEARLGPAVDDDVE</sequence>
<gene>
    <name evidence="1" type="ORF">QCA50_017779</name>
</gene>
<organism evidence="1 2">
    <name type="scientific">Cerrena zonata</name>
    <dbReference type="NCBI Taxonomy" id="2478898"/>
    <lineage>
        <taxon>Eukaryota</taxon>
        <taxon>Fungi</taxon>
        <taxon>Dikarya</taxon>
        <taxon>Basidiomycota</taxon>
        <taxon>Agaricomycotina</taxon>
        <taxon>Agaricomycetes</taxon>
        <taxon>Polyporales</taxon>
        <taxon>Cerrenaceae</taxon>
        <taxon>Cerrena</taxon>
    </lineage>
</organism>
<protein>
    <submittedName>
        <fullName evidence="1">Uncharacterized protein</fullName>
    </submittedName>
</protein>
<evidence type="ECO:0000313" key="1">
    <source>
        <dbReference type="EMBL" id="KAK7679201.1"/>
    </source>
</evidence>
<comment type="caution">
    <text evidence="1">The sequence shown here is derived from an EMBL/GenBank/DDBJ whole genome shotgun (WGS) entry which is preliminary data.</text>
</comment>
<accession>A0AAW0FPD3</accession>
<reference evidence="1 2" key="1">
    <citation type="submission" date="2022-09" db="EMBL/GenBank/DDBJ databases">
        <authorList>
            <person name="Palmer J.M."/>
        </authorList>
    </citation>
    <scope>NUCLEOTIDE SEQUENCE [LARGE SCALE GENOMIC DNA]</scope>
    <source>
        <strain evidence="1 2">DSM 7382</strain>
    </source>
</reference>